<evidence type="ECO:0000256" key="1">
    <source>
        <dbReference type="SAM" id="Phobius"/>
    </source>
</evidence>
<feature type="transmembrane region" description="Helical" evidence="1">
    <location>
        <begin position="44"/>
        <end position="63"/>
    </location>
</feature>
<sequence length="138" mass="16423">MFQASDSEDSKRKQSFLCQWFAWHFSDVAKEILKGWGNFLKFNLNYFSIPLLFKTLFSYWRRYRWSYGRGFNIARYLEAFFSNLISRILGAIIRSFLIIIGLIVEIFLFLTGLIIFLAWLLLPFLLIGGIFYSFKLLI</sequence>
<gene>
    <name evidence="2" type="ORF">COS47_00275</name>
</gene>
<feature type="transmembrane region" description="Helical" evidence="1">
    <location>
        <begin position="113"/>
        <end position="134"/>
    </location>
</feature>
<protein>
    <submittedName>
        <fullName evidence="2">Uncharacterized protein</fullName>
    </submittedName>
</protein>
<dbReference type="AlphaFoldDB" id="A0A2M7BYV0"/>
<organism evidence="2 3">
    <name type="scientific">Candidatus Nealsonbacteria bacterium CG03_land_8_20_14_0_80_36_12</name>
    <dbReference type="NCBI Taxonomy" id="1974701"/>
    <lineage>
        <taxon>Bacteria</taxon>
        <taxon>Candidatus Nealsoniibacteriota</taxon>
    </lineage>
</organism>
<comment type="caution">
    <text evidence="2">The sequence shown here is derived from an EMBL/GenBank/DDBJ whole genome shotgun (WGS) entry which is preliminary data.</text>
</comment>
<accession>A0A2M7BYV0</accession>
<feature type="transmembrane region" description="Helical" evidence="1">
    <location>
        <begin position="84"/>
        <end position="107"/>
    </location>
</feature>
<evidence type="ECO:0000313" key="3">
    <source>
        <dbReference type="Proteomes" id="UP000230324"/>
    </source>
</evidence>
<dbReference type="EMBL" id="PEUV01000006">
    <property type="protein sequence ID" value="PIV12859.1"/>
    <property type="molecule type" value="Genomic_DNA"/>
</dbReference>
<keyword evidence="1" id="KW-1133">Transmembrane helix</keyword>
<proteinExistence type="predicted"/>
<dbReference type="Proteomes" id="UP000230324">
    <property type="component" value="Unassembled WGS sequence"/>
</dbReference>
<evidence type="ECO:0000313" key="2">
    <source>
        <dbReference type="EMBL" id="PIV12859.1"/>
    </source>
</evidence>
<name>A0A2M7BYV0_9BACT</name>
<reference evidence="3" key="1">
    <citation type="submission" date="2017-09" db="EMBL/GenBank/DDBJ databases">
        <title>Depth-based differentiation of microbial function through sediment-hosted aquifers and enrichment of novel symbionts in the deep terrestrial subsurface.</title>
        <authorList>
            <person name="Probst A.J."/>
            <person name="Ladd B."/>
            <person name="Jarett J.K."/>
            <person name="Geller-Mcgrath D.E."/>
            <person name="Sieber C.M.K."/>
            <person name="Emerson J.B."/>
            <person name="Anantharaman K."/>
            <person name="Thomas B.C."/>
            <person name="Malmstrom R."/>
            <person name="Stieglmeier M."/>
            <person name="Klingl A."/>
            <person name="Woyke T."/>
            <person name="Ryan C.M."/>
            <person name="Banfield J.F."/>
        </authorList>
    </citation>
    <scope>NUCLEOTIDE SEQUENCE [LARGE SCALE GENOMIC DNA]</scope>
</reference>
<keyword evidence="1" id="KW-0472">Membrane</keyword>
<keyword evidence="1" id="KW-0812">Transmembrane</keyword>